<proteinExistence type="predicted"/>
<protein>
    <submittedName>
        <fullName evidence="1">Uncharacterized protein</fullName>
    </submittedName>
</protein>
<dbReference type="EMBL" id="JACPSX010000294">
    <property type="protein sequence ID" value="MBI3016351.1"/>
    <property type="molecule type" value="Genomic_DNA"/>
</dbReference>
<organism evidence="1 2">
    <name type="scientific">Tectimicrobiota bacterium</name>
    <dbReference type="NCBI Taxonomy" id="2528274"/>
    <lineage>
        <taxon>Bacteria</taxon>
        <taxon>Pseudomonadati</taxon>
        <taxon>Nitrospinota/Tectimicrobiota group</taxon>
        <taxon>Candidatus Tectimicrobiota</taxon>
    </lineage>
</organism>
<sequence>MRILYPVSEVLPNPAARLIQSLNTCAALARGGHQVFLRHRYRRPG</sequence>
<dbReference type="AlphaFoldDB" id="A0A932GSH9"/>
<dbReference type="Proteomes" id="UP000741360">
    <property type="component" value="Unassembled WGS sequence"/>
</dbReference>
<reference evidence="1" key="1">
    <citation type="submission" date="2020-07" db="EMBL/GenBank/DDBJ databases">
        <title>Huge and variable diversity of episymbiotic CPR bacteria and DPANN archaea in groundwater ecosystems.</title>
        <authorList>
            <person name="He C.Y."/>
            <person name="Keren R."/>
            <person name="Whittaker M."/>
            <person name="Farag I.F."/>
            <person name="Doudna J."/>
            <person name="Cate J.H.D."/>
            <person name="Banfield J.F."/>
        </authorList>
    </citation>
    <scope>NUCLEOTIDE SEQUENCE</scope>
    <source>
        <strain evidence="1">NC_groundwater_717_Ag_S-0.2um_59_8</strain>
    </source>
</reference>
<gene>
    <name evidence="1" type="ORF">HYY65_15100</name>
</gene>
<accession>A0A932GSH9</accession>
<evidence type="ECO:0000313" key="2">
    <source>
        <dbReference type="Proteomes" id="UP000741360"/>
    </source>
</evidence>
<evidence type="ECO:0000313" key="1">
    <source>
        <dbReference type="EMBL" id="MBI3016351.1"/>
    </source>
</evidence>
<comment type="caution">
    <text evidence="1">The sequence shown here is derived from an EMBL/GenBank/DDBJ whole genome shotgun (WGS) entry which is preliminary data.</text>
</comment>
<name>A0A932GSH9_UNCTE</name>